<keyword evidence="2" id="KW-1185">Reference proteome</keyword>
<dbReference type="Proteomes" id="UP001201980">
    <property type="component" value="Unassembled WGS sequence"/>
</dbReference>
<dbReference type="AlphaFoldDB" id="A0AAD5RVM8"/>
<reference evidence="1" key="1">
    <citation type="submission" date="2022-07" db="EMBL/GenBank/DDBJ databases">
        <title>Draft genome sequence of Zalerion maritima ATCC 34329, a (micro)plastics degrading marine fungus.</title>
        <authorList>
            <person name="Paco A."/>
            <person name="Goncalves M.F.M."/>
            <person name="Rocha-Santos T.A.P."/>
            <person name="Alves A."/>
        </authorList>
    </citation>
    <scope>NUCLEOTIDE SEQUENCE</scope>
    <source>
        <strain evidence="1">ATCC 34329</strain>
    </source>
</reference>
<gene>
    <name evidence="1" type="ORF">MKZ38_006103</name>
</gene>
<evidence type="ECO:0000313" key="1">
    <source>
        <dbReference type="EMBL" id="KAJ2905197.1"/>
    </source>
</evidence>
<sequence length="151" mass="16844">MPVMCRGTMSKIWASRFLADTLGLVHMVNRGKAIQLKPLQHVVGRVVTQRRIKYVSPVSSLPTNGEQAVQAVQAVLAVFRLPIGLGCFEVWKWESSIRTTVTAFLEEWSSPSGEERERWKKPEWPGVAKASCEYELPPMQSFNSSGGRVVG</sequence>
<accession>A0AAD5RVM8</accession>
<protein>
    <submittedName>
        <fullName evidence="1">Uncharacterized protein</fullName>
    </submittedName>
</protein>
<proteinExistence type="predicted"/>
<comment type="caution">
    <text evidence="1">The sequence shown here is derived from an EMBL/GenBank/DDBJ whole genome shotgun (WGS) entry which is preliminary data.</text>
</comment>
<organism evidence="1 2">
    <name type="scientific">Zalerion maritima</name>
    <dbReference type="NCBI Taxonomy" id="339359"/>
    <lineage>
        <taxon>Eukaryota</taxon>
        <taxon>Fungi</taxon>
        <taxon>Dikarya</taxon>
        <taxon>Ascomycota</taxon>
        <taxon>Pezizomycotina</taxon>
        <taxon>Sordariomycetes</taxon>
        <taxon>Lulworthiomycetidae</taxon>
        <taxon>Lulworthiales</taxon>
        <taxon>Lulworthiaceae</taxon>
        <taxon>Zalerion</taxon>
    </lineage>
</organism>
<name>A0AAD5RVM8_9PEZI</name>
<evidence type="ECO:0000313" key="2">
    <source>
        <dbReference type="Proteomes" id="UP001201980"/>
    </source>
</evidence>
<dbReference type="EMBL" id="JAKWBI020000036">
    <property type="protein sequence ID" value="KAJ2905197.1"/>
    <property type="molecule type" value="Genomic_DNA"/>
</dbReference>